<evidence type="ECO:0000313" key="7">
    <source>
        <dbReference type="Proteomes" id="UP000516764"/>
    </source>
</evidence>
<dbReference type="Pfam" id="PF00593">
    <property type="entry name" value="TonB_dep_Rec_b-barrel"/>
    <property type="match status" value="1"/>
</dbReference>
<reference evidence="6 7" key="1">
    <citation type="journal article" date="2016" name="Int. J. Syst. Evol. Microbiol.">
        <title>Polaribacter haliotis sp. nov., isolated from the gut of abalone Haliotis discus hannai.</title>
        <authorList>
            <person name="Kim Y.O."/>
            <person name="Park I.S."/>
            <person name="Park S."/>
            <person name="Nam B.H."/>
            <person name="Park J.M."/>
            <person name="Kim D.G."/>
            <person name="Yoon J.H."/>
        </authorList>
    </citation>
    <scope>NUCLEOTIDE SEQUENCE [LARGE SCALE GENOMIC DNA]</scope>
    <source>
        <strain evidence="6 7">KCTC 52418</strain>
    </source>
</reference>
<protein>
    <submittedName>
        <fullName evidence="6">TonB-dependent receptor</fullName>
    </submittedName>
</protein>
<evidence type="ECO:0000256" key="1">
    <source>
        <dbReference type="PROSITE-ProRule" id="PRU01360"/>
    </source>
</evidence>
<dbReference type="RefSeq" id="WP_088354236.1">
    <property type="nucleotide sequence ID" value="NZ_NIDK01000006.1"/>
</dbReference>
<evidence type="ECO:0000256" key="2">
    <source>
        <dbReference type="RuleBase" id="RU003357"/>
    </source>
</evidence>
<dbReference type="AlphaFoldDB" id="A0A7L8AFH0"/>
<keyword evidence="6" id="KW-0675">Receptor</keyword>
<dbReference type="PROSITE" id="PS52016">
    <property type="entry name" value="TONB_DEPENDENT_REC_3"/>
    <property type="match status" value="1"/>
</dbReference>
<keyword evidence="1" id="KW-0812">Transmembrane</keyword>
<keyword evidence="1" id="KW-1134">Transmembrane beta strand</keyword>
<dbReference type="InterPro" id="IPR008969">
    <property type="entry name" value="CarboxyPept-like_regulatory"/>
</dbReference>
<dbReference type="InterPro" id="IPR037066">
    <property type="entry name" value="Plug_dom_sf"/>
</dbReference>
<gene>
    <name evidence="6" type="ORF">H9I45_15415</name>
</gene>
<dbReference type="Pfam" id="PF13715">
    <property type="entry name" value="CarbopepD_reg_2"/>
    <property type="match status" value="1"/>
</dbReference>
<name>A0A7L8AFH0_9FLAO</name>
<keyword evidence="1" id="KW-0813">Transport</keyword>
<comment type="similarity">
    <text evidence="1 2">Belongs to the TonB-dependent receptor family.</text>
</comment>
<dbReference type="Gene3D" id="2.60.40.1120">
    <property type="entry name" value="Carboxypeptidase-like, regulatory domain"/>
    <property type="match status" value="1"/>
</dbReference>
<organism evidence="6 7">
    <name type="scientific">Polaribacter haliotis</name>
    <dbReference type="NCBI Taxonomy" id="1888915"/>
    <lineage>
        <taxon>Bacteria</taxon>
        <taxon>Pseudomonadati</taxon>
        <taxon>Bacteroidota</taxon>
        <taxon>Flavobacteriia</taxon>
        <taxon>Flavobacteriales</taxon>
        <taxon>Flavobacteriaceae</taxon>
    </lineage>
</organism>
<feature type="chain" id="PRO_5033056862" evidence="3">
    <location>
        <begin position="35"/>
        <end position="1080"/>
    </location>
</feature>
<dbReference type="SUPFAM" id="SSF49464">
    <property type="entry name" value="Carboxypeptidase regulatory domain-like"/>
    <property type="match status" value="1"/>
</dbReference>
<dbReference type="EMBL" id="CP061813">
    <property type="protein sequence ID" value="QOD60707.1"/>
    <property type="molecule type" value="Genomic_DNA"/>
</dbReference>
<dbReference type="OrthoDB" id="9768177at2"/>
<dbReference type="GO" id="GO:0009279">
    <property type="term" value="C:cell outer membrane"/>
    <property type="evidence" value="ECO:0007669"/>
    <property type="project" value="UniProtKB-SubCell"/>
</dbReference>
<dbReference type="InterPro" id="IPR000531">
    <property type="entry name" value="Beta-barrel_TonB"/>
</dbReference>
<dbReference type="InterPro" id="IPR023996">
    <property type="entry name" value="TonB-dep_OMP_SusC/RagA"/>
</dbReference>
<accession>A0A7L8AFH0</accession>
<keyword evidence="2" id="KW-0798">TonB box</keyword>
<feature type="signal peptide" evidence="3">
    <location>
        <begin position="1"/>
        <end position="34"/>
    </location>
</feature>
<dbReference type="InterPro" id="IPR039426">
    <property type="entry name" value="TonB-dep_rcpt-like"/>
</dbReference>
<evidence type="ECO:0000259" key="4">
    <source>
        <dbReference type="Pfam" id="PF00593"/>
    </source>
</evidence>
<keyword evidence="1 2" id="KW-0472">Membrane</keyword>
<dbReference type="Proteomes" id="UP000516764">
    <property type="component" value="Chromosome"/>
</dbReference>
<feature type="domain" description="TonB-dependent receptor-like beta-barrel" evidence="4">
    <location>
        <begin position="421"/>
        <end position="813"/>
    </location>
</feature>
<keyword evidence="3" id="KW-0732">Signal</keyword>
<evidence type="ECO:0000313" key="6">
    <source>
        <dbReference type="EMBL" id="QOD60707.1"/>
    </source>
</evidence>
<dbReference type="SUPFAM" id="SSF56935">
    <property type="entry name" value="Porins"/>
    <property type="match status" value="1"/>
</dbReference>
<dbReference type="NCBIfam" id="TIGR04056">
    <property type="entry name" value="OMP_RagA_SusC"/>
    <property type="match status" value="1"/>
</dbReference>
<keyword evidence="1" id="KW-0998">Cell outer membrane</keyword>
<dbReference type="InterPro" id="IPR023997">
    <property type="entry name" value="TonB-dep_OMP_SusC/RagA_CS"/>
</dbReference>
<dbReference type="KEGG" id="phal:H9I45_15415"/>
<dbReference type="Gene3D" id="2.170.130.10">
    <property type="entry name" value="TonB-dependent receptor, plug domain"/>
    <property type="match status" value="1"/>
</dbReference>
<dbReference type="NCBIfam" id="TIGR04057">
    <property type="entry name" value="SusC_RagA_signa"/>
    <property type="match status" value="1"/>
</dbReference>
<feature type="domain" description="TonB-dependent receptor plug" evidence="5">
    <location>
        <begin position="129"/>
        <end position="236"/>
    </location>
</feature>
<proteinExistence type="inferred from homology"/>
<dbReference type="InterPro" id="IPR012910">
    <property type="entry name" value="Plug_dom"/>
</dbReference>
<evidence type="ECO:0000256" key="3">
    <source>
        <dbReference type="SAM" id="SignalP"/>
    </source>
</evidence>
<keyword evidence="7" id="KW-1185">Reference proteome</keyword>
<dbReference type="Pfam" id="PF07715">
    <property type="entry name" value="Plug"/>
    <property type="match status" value="1"/>
</dbReference>
<evidence type="ECO:0000259" key="5">
    <source>
        <dbReference type="Pfam" id="PF07715"/>
    </source>
</evidence>
<sequence>MKRVTKFYVLLKCRSNIKVISFLFLLLFAQQGWAQSINITGSIKDAETNDPLPGASILIKGTTNGVVADFDGNYKITVPSKESILKFSFVSFETQEIVVGDKTTIDVRMQVDSQSLDEIVVVGYGTQKKVNLSGSVEVVDMQKLEDRPTANVSQGLQGTVANLNITFANGSPGGSASINIRGFTSINGGSPLVLIDGVPSSEDDLTRMNPDDIASISVLKDASSAAIYGARAAFGVLLVTTKAGGKSKITYSNSLIWGKPTITPDPITDPYIFSRLLDISTNNTPWDYVNYSDETYAWARDRSNDPTVPNVRLDPQNPDRWQYMGDTNWNEYFFNKSSFSQNHNVSMSGKVQINPEEDSSKSIGYYLSANHTVENGLNRLAEDSWERNAIRSKINIAPYEWMDFENNTFLTFTSRNLPTYGLTNVYNLRPTDVAKNPDGSWANTSAGRAAARMIDGGKTRIDDTGIQTTNKLNFYLFNKDLKLSAEYTYKKDTDRRHWDGTKYKIGYGPNDIREQVNEDYAYEALRENSYSVLNLFATYTKEINKHNFTGLIGYNKEVNKFEFFTANRDDLISSDLPNIALATGEQTVSWGYSDWALNGIFGRLNYIYNDRYIVELNGRYDGSSRFPKSNRYGFFPSISLAWIASKDLDQSITDVMNQLKFRVSKGSLGNQNVGNYGYINSLSTGQSSYLIDGDYPKAVYAPGLGVNPDNYTWEKVVTTNFGVDMSFFNSAFNASFDYYTRNTIGMLTPSQELPGVLGTSAPFANAADLQTKGWELTLGYKHVTELDGSLFNFGASLILSDSKAKITRFDNDGQLFSQWREGQDIGEIWGLENDGLFETQEEIDNLDQSSIIPWGALTIVPGWPRYVDQDGDGKITRGQSSADPKDLKLIGNTQPRYQIGFNMNASWKGFDFSSFLQGIGKRDYYPTNYLFWGAYQQPYANMYPHLLDFYRGTGDSDALRAQHSQSYIDAGLADANTNSEYPVLQSWLADSNYGAGLDIPQTKYLKSAAYLRVKNITIGYTIPENILKRIKLSQLRFFVTGENLYEWSNIKKFVDPEATGSRGFAYPFHRKLSVGMNITF</sequence>
<comment type="subcellular location">
    <subcellularLocation>
        <location evidence="1">Cell outer membrane</location>
        <topology evidence="1">Multi-pass membrane protein</topology>
    </subcellularLocation>
</comment>